<reference evidence="3" key="1">
    <citation type="journal article" date="2019" name="Int. J. Syst. Evol. Microbiol.">
        <title>The Global Catalogue of Microorganisms (GCM) 10K type strain sequencing project: providing services to taxonomists for standard genome sequencing and annotation.</title>
        <authorList>
            <consortium name="The Broad Institute Genomics Platform"/>
            <consortium name="The Broad Institute Genome Sequencing Center for Infectious Disease"/>
            <person name="Wu L."/>
            <person name="Ma J."/>
        </authorList>
    </citation>
    <scope>NUCLEOTIDE SEQUENCE [LARGE SCALE GENOMIC DNA]</scope>
    <source>
        <strain evidence="3">JCM 18531</strain>
    </source>
</reference>
<accession>A0ABP8WMQ3</accession>
<proteinExistence type="predicted"/>
<name>A0ABP8WMQ3_9ACTN</name>
<evidence type="ECO:0000256" key="1">
    <source>
        <dbReference type="SAM" id="MobiDB-lite"/>
    </source>
</evidence>
<evidence type="ECO:0000313" key="3">
    <source>
        <dbReference type="Proteomes" id="UP001499974"/>
    </source>
</evidence>
<organism evidence="2 3">
    <name type="scientific">Nocardioides conyzicola</name>
    <dbReference type="NCBI Taxonomy" id="1651781"/>
    <lineage>
        <taxon>Bacteria</taxon>
        <taxon>Bacillati</taxon>
        <taxon>Actinomycetota</taxon>
        <taxon>Actinomycetes</taxon>
        <taxon>Propionibacteriales</taxon>
        <taxon>Nocardioidaceae</taxon>
        <taxon>Nocardioides</taxon>
    </lineage>
</organism>
<feature type="region of interest" description="Disordered" evidence="1">
    <location>
        <begin position="1"/>
        <end position="36"/>
    </location>
</feature>
<keyword evidence="3" id="KW-1185">Reference proteome</keyword>
<comment type="caution">
    <text evidence="2">The sequence shown here is derived from an EMBL/GenBank/DDBJ whole genome shotgun (WGS) entry which is preliminary data.</text>
</comment>
<evidence type="ECO:0000313" key="2">
    <source>
        <dbReference type="EMBL" id="GAA4692081.1"/>
    </source>
</evidence>
<protein>
    <submittedName>
        <fullName evidence="2">Uncharacterized protein</fullName>
    </submittedName>
</protein>
<feature type="compositionally biased region" description="Pro residues" evidence="1">
    <location>
        <begin position="1"/>
        <end position="11"/>
    </location>
</feature>
<dbReference type="Proteomes" id="UP001499974">
    <property type="component" value="Unassembled WGS sequence"/>
</dbReference>
<dbReference type="EMBL" id="BAABKM010000001">
    <property type="protein sequence ID" value="GAA4692081.1"/>
    <property type="molecule type" value="Genomic_DNA"/>
</dbReference>
<sequence>MGRPSPLPPPRGRTRSARWNRSNTRSRSSGDARTVVDDVEAGLVVVDVDNQDDLCCRVGHRVLQQVADDPPYVVGVRQRRRRGDLVRADPYAGAGPGADGLLQDERVEVERGRPSDRVRIDRGQHEEVTHQPFHVARRSEDVRAQPVGVDVLGPGEGELEGDALRGERALQIVGDVGDEVALVLRGSVEPPQHRVHGRGQTADLVGHAVTGHPGVQVLRGDPVHLGSDAVQPSERPAEEQPDHDAERQCHERHAHGQRPA</sequence>
<feature type="region of interest" description="Disordered" evidence="1">
    <location>
        <begin position="213"/>
        <end position="260"/>
    </location>
</feature>
<feature type="compositionally biased region" description="Basic and acidic residues" evidence="1">
    <location>
        <begin position="235"/>
        <end position="251"/>
    </location>
</feature>
<gene>
    <name evidence="2" type="ORF">GCM10023349_03750</name>
</gene>